<name>A0A6J1EJC9_CUCMO</name>
<reference evidence="27" key="1">
    <citation type="submission" date="2025-08" db="UniProtKB">
        <authorList>
            <consortium name="RefSeq"/>
        </authorList>
    </citation>
    <scope>IDENTIFICATION</scope>
    <source>
        <tissue evidence="27">Young leaves</tissue>
    </source>
</reference>
<evidence type="ECO:0000256" key="23">
    <source>
        <dbReference type="SAM" id="Phobius"/>
    </source>
</evidence>
<comment type="subcellular location">
    <subcellularLocation>
        <location evidence="2">Membrane</location>
        <topology evidence="2">Single-pass type I membrane protein</topology>
    </subcellularLocation>
    <subcellularLocation>
        <location evidence="1">Secreted</location>
        <location evidence="1">Cell wall</location>
    </subcellularLocation>
</comment>
<evidence type="ECO:0000256" key="2">
    <source>
        <dbReference type="ARBA" id="ARBA00004479"/>
    </source>
</evidence>
<dbReference type="EC" id="2.7.11.1" evidence="3"/>
<keyword evidence="7" id="KW-0433">Leucine-rich repeat</keyword>
<dbReference type="GeneID" id="111434678"/>
<dbReference type="InterPro" id="IPR003591">
    <property type="entry name" value="Leu-rich_rpt_typical-subtyp"/>
</dbReference>
<keyword evidence="6" id="KW-0597">Phosphoprotein</keyword>
<keyword evidence="11" id="KW-0677">Repeat</keyword>
<dbReference type="InterPro" id="IPR011009">
    <property type="entry name" value="Kinase-like_dom_sf"/>
</dbReference>
<evidence type="ECO:0000256" key="19">
    <source>
        <dbReference type="ARBA" id="ARBA00038043"/>
    </source>
</evidence>
<dbReference type="Gene3D" id="3.30.200.20">
    <property type="entry name" value="Phosphorylase Kinase, domain 1"/>
    <property type="match status" value="1"/>
</dbReference>
<dbReference type="GO" id="GO:0005524">
    <property type="term" value="F:ATP binding"/>
    <property type="evidence" value="ECO:0007669"/>
    <property type="project" value="UniProtKB-UniRule"/>
</dbReference>
<dbReference type="Gene3D" id="1.10.510.10">
    <property type="entry name" value="Transferase(Phosphotransferase) domain 1"/>
    <property type="match status" value="1"/>
</dbReference>
<dbReference type="RefSeq" id="XP_022927919.1">
    <property type="nucleotide sequence ID" value="XM_023072151.1"/>
</dbReference>
<dbReference type="GO" id="GO:0004674">
    <property type="term" value="F:protein serine/threonine kinase activity"/>
    <property type="evidence" value="ECO:0007669"/>
    <property type="project" value="UniProtKB-KW"/>
</dbReference>
<dbReference type="GO" id="GO:0016020">
    <property type="term" value="C:membrane"/>
    <property type="evidence" value="ECO:0007669"/>
    <property type="project" value="UniProtKB-SubCell"/>
</dbReference>
<evidence type="ECO:0000256" key="21">
    <source>
        <dbReference type="ARBA" id="ARBA00048679"/>
    </source>
</evidence>
<comment type="catalytic activity">
    <reaction evidence="21">
        <text>L-seryl-[protein] + ATP = O-phospho-L-seryl-[protein] + ADP + H(+)</text>
        <dbReference type="Rhea" id="RHEA:17989"/>
        <dbReference type="Rhea" id="RHEA-COMP:9863"/>
        <dbReference type="Rhea" id="RHEA-COMP:11604"/>
        <dbReference type="ChEBI" id="CHEBI:15378"/>
        <dbReference type="ChEBI" id="CHEBI:29999"/>
        <dbReference type="ChEBI" id="CHEBI:30616"/>
        <dbReference type="ChEBI" id="CHEBI:83421"/>
        <dbReference type="ChEBI" id="CHEBI:456216"/>
        <dbReference type="EC" id="2.7.11.1"/>
    </reaction>
</comment>
<sequence length="951" mass="105138">MMQFEGVFHFFLIFFIFHLVFGSTTLKQRDEELKALLQWKLSLQNNSQALLPSWKLLPLPNTNLTNPCNWEGITCNNALIVNHIILTDIGLIGTLDDFDFSSFPNLLTLDLHGNRLFGTVPPSIGKLHELTKLNLSNNGLEGSIPKEVGKLLKLTSLSFSQNRLSGSIPTTIRNLRSLSALNLGRNHLSGSIPSELGELASLVDLQVHLNNLTGSIPTSLGDLSGLKVLSLYGNQFSGELPKEINKLTNLTHFFLSNNTISGSLPQTLCHGALLQCFCASNNNFTGSVPKGLKNCTSLTRLRLDRNRFHGNISEDFGVYPNLDYIDLSYNDFYGEVSPNWAKCRLLTSLKISNNKIHGEIPTKLGESSLLHVLDLSSNNLSGQIPKEFGNLKSLINLTLSSNKLNGYMPQELGALPDLSYIDLANNNLSGPIPKQIADLSKLFYLNLRSNTLGESIPIELGNLANLQLLLDLSDNTFSGAIPTRLANLVKLEVLNLSHNQLSGSIPTSFVHMKSLRLVDFSSNDLEGPIPESKAFEEASAEAFENNKELCGNHTSLKSCPIQEKDKKKGAISSLLLIVIPSFGALFLALCLGIKFLSVFKGEGRTKKAKVSGDLFSVWSYDKKLVYEGIREATEGFDDKYCIGVGSHGSVYKAKLSTGQVVAVKKLHSKHVNTNLEEQRVSEREITLMTKIRHRNIVKLYGFCFHAGRSLLVYEYLERGNLAKILRCDELAKELSWMRRINIVKGVANALNYMHQDCVPPIIHRDISSNNILLDGNYDAHVSDFGTARLMNLDSSTWTVTAGTYGYIAPDLAYTMKVTEKCDVYSFGVVTFETIMGHHPGELIYALSTTSSTMYSEPSDVEPLELRDMMDKRLPAPTAEEAEEILTMAKLALACINANPQFRPTMKTVAQDLSTPRRAILESFCSITLGRLVNLDDEQLPVQEGNNLSDSQ</sequence>
<dbReference type="PROSITE" id="PS00109">
    <property type="entry name" value="PROTEIN_KINASE_TYR"/>
    <property type="match status" value="1"/>
</dbReference>
<dbReference type="PROSITE" id="PS51450">
    <property type="entry name" value="LRR"/>
    <property type="match status" value="1"/>
</dbReference>
<dbReference type="Proteomes" id="UP000504609">
    <property type="component" value="Unplaced"/>
</dbReference>
<evidence type="ECO:0000256" key="8">
    <source>
        <dbReference type="ARBA" id="ARBA00022679"/>
    </source>
</evidence>
<evidence type="ECO:0000256" key="12">
    <source>
        <dbReference type="ARBA" id="ARBA00022741"/>
    </source>
</evidence>
<proteinExistence type="inferred from homology"/>
<dbReference type="PROSITE" id="PS50011">
    <property type="entry name" value="PROTEIN_KINASE_DOM"/>
    <property type="match status" value="1"/>
</dbReference>
<dbReference type="InterPro" id="IPR000719">
    <property type="entry name" value="Prot_kinase_dom"/>
</dbReference>
<evidence type="ECO:0000256" key="13">
    <source>
        <dbReference type="ARBA" id="ARBA00022777"/>
    </source>
</evidence>
<evidence type="ECO:0000256" key="14">
    <source>
        <dbReference type="ARBA" id="ARBA00022840"/>
    </source>
</evidence>
<dbReference type="InterPro" id="IPR032675">
    <property type="entry name" value="LRR_dom_sf"/>
</dbReference>
<dbReference type="Pfam" id="PF08263">
    <property type="entry name" value="LRRNT_2"/>
    <property type="match status" value="1"/>
</dbReference>
<protein>
    <recommendedName>
        <fullName evidence="3">non-specific serine/threonine protein kinase</fullName>
        <ecNumber evidence="3">2.7.11.1</ecNumber>
    </recommendedName>
</protein>
<dbReference type="CDD" id="cd14066">
    <property type="entry name" value="STKc_IRAK"/>
    <property type="match status" value="1"/>
</dbReference>
<dbReference type="PROSITE" id="PS00107">
    <property type="entry name" value="PROTEIN_KINASE_ATP"/>
    <property type="match status" value="1"/>
</dbReference>
<evidence type="ECO:0000256" key="4">
    <source>
        <dbReference type="ARBA" id="ARBA00022512"/>
    </source>
</evidence>
<feature type="domain" description="Protein kinase" evidence="25">
    <location>
        <begin position="636"/>
        <end position="920"/>
    </location>
</feature>
<dbReference type="SUPFAM" id="SSF56112">
    <property type="entry name" value="Protein kinase-like (PK-like)"/>
    <property type="match status" value="1"/>
</dbReference>
<keyword evidence="5" id="KW-0723">Serine/threonine-protein kinase</keyword>
<dbReference type="KEGG" id="cmos:111434678"/>
<dbReference type="PRINTS" id="PR00019">
    <property type="entry name" value="LEURICHRPT"/>
</dbReference>
<evidence type="ECO:0000313" key="26">
    <source>
        <dbReference type="Proteomes" id="UP000504609"/>
    </source>
</evidence>
<evidence type="ECO:0000256" key="15">
    <source>
        <dbReference type="ARBA" id="ARBA00022989"/>
    </source>
</evidence>
<evidence type="ECO:0000256" key="10">
    <source>
        <dbReference type="ARBA" id="ARBA00022729"/>
    </source>
</evidence>
<feature type="chain" id="PRO_5026775894" description="non-specific serine/threonine protein kinase" evidence="24">
    <location>
        <begin position="23"/>
        <end position="951"/>
    </location>
</feature>
<accession>A0A6J1EJC9</accession>
<dbReference type="AlphaFoldDB" id="A0A6J1EJC9"/>
<organism evidence="26 27">
    <name type="scientific">Cucurbita moschata</name>
    <name type="common">Winter crookneck squash</name>
    <name type="synonym">Cucurbita pepo var. moschata</name>
    <dbReference type="NCBI Taxonomy" id="3662"/>
    <lineage>
        <taxon>Eukaryota</taxon>
        <taxon>Viridiplantae</taxon>
        <taxon>Streptophyta</taxon>
        <taxon>Embryophyta</taxon>
        <taxon>Tracheophyta</taxon>
        <taxon>Spermatophyta</taxon>
        <taxon>Magnoliopsida</taxon>
        <taxon>eudicotyledons</taxon>
        <taxon>Gunneridae</taxon>
        <taxon>Pentapetalae</taxon>
        <taxon>rosids</taxon>
        <taxon>fabids</taxon>
        <taxon>Cucurbitales</taxon>
        <taxon>Cucurbitaceae</taxon>
        <taxon>Cucurbiteae</taxon>
        <taxon>Cucurbita</taxon>
    </lineage>
</organism>
<keyword evidence="18" id="KW-0325">Glycoprotein</keyword>
<evidence type="ECO:0000259" key="25">
    <source>
        <dbReference type="PROSITE" id="PS50011"/>
    </source>
</evidence>
<comment type="catalytic activity">
    <reaction evidence="20">
        <text>L-threonyl-[protein] + ATP = O-phospho-L-threonyl-[protein] + ADP + H(+)</text>
        <dbReference type="Rhea" id="RHEA:46608"/>
        <dbReference type="Rhea" id="RHEA-COMP:11060"/>
        <dbReference type="Rhea" id="RHEA-COMP:11605"/>
        <dbReference type="ChEBI" id="CHEBI:15378"/>
        <dbReference type="ChEBI" id="CHEBI:30013"/>
        <dbReference type="ChEBI" id="CHEBI:30616"/>
        <dbReference type="ChEBI" id="CHEBI:61977"/>
        <dbReference type="ChEBI" id="CHEBI:456216"/>
        <dbReference type="EC" id="2.7.11.1"/>
    </reaction>
</comment>
<evidence type="ECO:0000256" key="16">
    <source>
        <dbReference type="ARBA" id="ARBA00023136"/>
    </source>
</evidence>
<keyword evidence="4" id="KW-0964">Secreted</keyword>
<evidence type="ECO:0000256" key="22">
    <source>
        <dbReference type="PROSITE-ProRule" id="PRU10141"/>
    </source>
</evidence>
<dbReference type="FunFam" id="3.30.200.20:FF:000309">
    <property type="entry name" value="Leucine-rich repeat receptor protein kinase MSP1"/>
    <property type="match status" value="1"/>
</dbReference>
<evidence type="ECO:0000313" key="27">
    <source>
        <dbReference type="RefSeq" id="XP_022927919.1"/>
    </source>
</evidence>
<evidence type="ECO:0000256" key="5">
    <source>
        <dbReference type="ARBA" id="ARBA00022527"/>
    </source>
</evidence>
<evidence type="ECO:0000256" key="11">
    <source>
        <dbReference type="ARBA" id="ARBA00022737"/>
    </source>
</evidence>
<dbReference type="InterPro" id="IPR055414">
    <property type="entry name" value="LRR_R13L4/SHOC2-like"/>
</dbReference>
<feature type="binding site" evidence="22">
    <location>
        <position position="665"/>
    </location>
    <ligand>
        <name>ATP</name>
        <dbReference type="ChEBI" id="CHEBI:30616"/>
    </ligand>
</feature>
<dbReference type="InterPro" id="IPR008266">
    <property type="entry name" value="Tyr_kinase_AS"/>
</dbReference>
<keyword evidence="9 23" id="KW-0812">Transmembrane</keyword>
<dbReference type="Pfam" id="PF00069">
    <property type="entry name" value="Pkinase"/>
    <property type="match status" value="1"/>
</dbReference>
<evidence type="ECO:0000256" key="3">
    <source>
        <dbReference type="ARBA" id="ARBA00012513"/>
    </source>
</evidence>
<keyword evidence="10 24" id="KW-0732">Signal</keyword>
<dbReference type="Gene3D" id="3.80.10.10">
    <property type="entry name" value="Ribonuclease Inhibitor"/>
    <property type="match status" value="3"/>
</dbReference>
<dbReference type="FunFam" id="1.10.510.10:FF:000445">
    <property type="entry name" value="MDIS1-interacting receptor like kinase 2"/>
    <property type="match status" value="1"/>
</dbReference>
<keyword evidence="17" id="KW-0675">Receptor</keyword>
<dbReference type="SMART" id="SM00365">
    <property type="entry name" value="LRR_SD22"/>
    <property type="match status" value="6"/>
</dbReference>
<dbReference type="SUPFAM" id="SSF52058">
    <property type="entry name" value="L domain-like"/>
    <property type="match status" value="1"/>
</dbReference>
<feature type="transmembrane region" description="Helical" evidence="23">
    <location>
        <begin position="574"/>
        <end position="599"/>
    </location>
</feature>
<keyword evidence="26" id="KW-1185">Reference proteome</keyword>
<keyword evidence="4" id="KW-0134">Cell wall</keyword>
<evidence type="ECO:0000256" key="1">
    <source>
        <dbReference type="ARBA" id="ARBA00004191"/>
    </source>
</evidence>
<feature type="signal peptide" evidence="24">
    <location>
        <begin position="1"/>
        <end position="22"/>
    </location>
</feature>
<evidence type="ECO:0000256" key="7">
    <source>
        <dbReference type="ARBA" id="ARBA00022614"/>
    </source>
</evidence>
<dbReference type="InterPro" id="IPR013210">
    <property type="entry name" value="LRR_N_plant-typ"/>
</dbReference>
<keyword evidence="15 23" id="KW-1133">Transmembrane helix</keyword>
<keyword evidence="8" id="KW-0808">Transferase</keyword>
<dbReference type="Pfam" id="PF00560">
    <property type="entry name" value="LRR_1"/>
    <property type="match status" value="6"/>
</dbReference>
<dbReference type="Pfam" id="PF23598">
    <property type="entry name" value="LRR_14"/>
    <property type="match status" value="1"/>
</dbReference>
<evidence type="ECO:0000256" key="9">
    <source>
        <dbReference type="ARBA" id="ARBA00022692"/>
    </source>
</evidence>
<gene>
    <name evidence="27" type="primary">LOC111434678</name>
</gene>
<dbReference type="PANTHER" id="PTHR48005:SF13">
    <property type="entry name" value="SERINE_THREONINE-PROTEIN KINASE DDB_G0278509-RELATED"/>
    <property type="match status" value="1"/>
</dbReference>
<dbReference type="InterPro" id="IPR001611">
    <property type="entry name" value="Leu-rich_rpt"/>
</dbReference>
<keyword evidence="14 22" id="KW-0067">ATP-binding</keyword>
<keyword evidence="13" id="KW-0418">Kinase</keyword>
<keyword evidence="12 22" id="KW-0547">Nucleotide-binding</keyword>
<dbReference type="FunFam" id="3.80.10.10:FF:000400">
    <property type="entry name" value="Nuclear pore complex protein NUP107"/>
    <property type="match status" value="1"/>
</dbReference>
<dbReference type="SMART" id="SM00369">
    <property type="entry name" value="LRR_TYP"/>
    <property type="match status" value="8"/>
</dbReference>
<dbReference type="PANTHER" id="PTHR48005">
    <property type="entry name" value="LEUCINE RICH REPEAT KINASE 2"/>
    <property type="match status" value="1"/>
</dbReference>
<evidence type="ECO:0000256" key="17">
    <source>
        <dbReference type="ARBA" id="ARBA00023170"/>
    </source>
</evidence>
<dbReference type="SUPFAM" id="SSF52047">
    <property type="entry name" value="RNI-like"/>
    <property type="match status" value="1"/>
</dbReference>
<comment type="similarity">
    <text evidence="19">Belongs to the polygalacturonase-inhibiting protein family.</text>
</comment>
<dbReference type="InterPro" id="IPR017441">
    <property type="entry name" value="Protein_kinase_ATP_BS"/>
</dbReference>
<evidence type="ECO:0000256" key="20">
    <source>
        <dbReference type="ARBA" id="ARBA00047899"/>
    </source>
</evidence>
<dbReference type="InterPro" id="IPR051420">
    <property type="entry name" value="Ser_Thr_Kinases_DiverseReg"/>
</dbReference>
<evidence type="ECO:0000256" key="24">
    <source>
        <dbReference type="SAM" id="SignalP"/>
    </source>
</evidence>
<dbReference type="FunFam" id="3.80.10.10:FF:000177">
    <property type="entry name" value="Leucine-rich repeat receptor-like serine/threonine-protein kinase At1g17230"/>
    <property type="match status" value="1"/>
</dbReference>
<evidence type="ECO:0000256" key="6">
    <source>
        <dbReference type="ARBA" id="ARBA00022553"/>
    </source>
</evidence>
<keyword evidence="16 23" id="KW-0472">Membrane</keyword>
<evidence type="ECO:0000256" key="18">
    <source>
        <dbReference type="ARBA" id="ARBA00023180"/>
    </source>
</evidence>